<reference evidence="2" key="1">
    <citation type="submission" date="2015-09" db="EMBL/GenBank/DDBJ databases">
        <authorList>
            <person name="Graham D.E."/>
            <person name="Mahan K.M."/>
            <person name="Klingeman D.M."/>
            <person name="Fida T."/>
            <person name="Giannone R.J."/>
            <person name="Hettich R.L."/>
            <person name="Parry R.J."/>
            <person name="Spain J.C."/>
        </authorList>
    </citation>
    <scope>NUCLEOTIDE SEQUENCE [LARGE SCALE GENOMIC DNA]</scope>
    <source>
        <strain evidence="2">JCM 4701</strain>
    </source>
</reference>
<protein>
    <submittedName>
        <fullName evidence="1">Uncharacterized protein</fullName>
    </submittedName>
</protein>
<keyword evidence="2" id="KW-1185">Reference proteome</keyword>
<dbReference type="Proteomes" id="UP000236047">
    <property type="component" value="Unassembled WGS sequence"/>
</dbReference>
<dbReference type="AlphaFoldDB" id="A0A2N8P9M3"/>
<name>A0A2N8P9M3_STRNR</name>
<dbReference type="EMBL" id="LJSN01000003">
    <property type="protein sequence ID" value="PNE37672.1"/>
    <property type="molecule type" value="Genomic_DNA"/>
</dbReference>
<comment type="caution">
    <text evidence="1">The sequence shown here is derived from an EMBL/GenBank/DDBJ whole genome shotgun (WGS) entry which is preliminary data.</text>
</comment>
<sequence length="70" mass="7790">MLGSSMACSAKPWDVAEGCRDQFCWVLAWSQCSGSTRGLLSVLKSRHFCVLSLRIRKLPSPLSKMLQFAI</sequence>
<organism evidence="1 2">
    <name type="scientific">Streptomyces noursei</name>
    <name type="common">Streptomyces albulus</name>
    <dbReference type="NCBI Taxonomy" id="1971"/>
    <lineage>
        <taxon>Bacteria</taxon>
        <taxon>Bacillati</taxon>
        <taxon>Actinomycetota</taxon>
        <taxon>Actinomycetes</taxon>
        <taxon>Kitasatosporales</taxon>
        <taxon>Streptomycetaceae</taxon>
        <taxon>Streptomyces</taxon>
    </lineage>
</organism>
<gene>
    <name evidence="1" type="ORF">AOB60_25760</name>
</gene>
<proteinExistence type="predicted"/>
<evidence type="ECO:0000313" key="2">
    <source>
        <dbReference type="Proteomes" id="UP000236047"/>
    </source>
</evidence>
<evidence type="ECO:0000313" key="1">
    <source>
        <dbReference type="EMBL" id="PNE37672.1"/>
    </source>
</evidence>
<accession>A0A2N8P9M3</accession>